<sequence length="284" mass="30743">MGKFLLWLEVAMGGTVLIALIAQIPKVLSVIAEDIKAVTDPASTPSAPPPTPAEPIDWSLAIGIGASILAALAGIGATLLMWRYVARRRLSKREQRARRADQIALWQQGVAVLAKTSEALMAFESDPESVYFTRRLLADVNEPATAAFYTAYDTAQSRHTEAIPTDTGMITAFVEAATAAHRAFETADENARRKTRMGISHDGHRLTADERRKIDQAQKLMRQAHDPALTRAHAHNVLAKALELLGTAGVIIPERLTGNFIEQLESIENIHRRALAGAGAGACQ</sequence>
<dbReference type="RefSeq" id="WP_329780265.1">
    <property type="nucleotide sequence ID" value="NZ_JAYJJR010000013.1"/>
</dbReference>
<evidence type="ECO:0000256" key="1">
    <source>
        <dbReference type="SAM" id="Phobius"/>
    </source>
</evidence>
<gene>
    <name evidence="2" type="ORF">K6T79_18320</name>
</gene>
<comment type="caution">
    <text evidence="2">The sequence shown here is derived from an EMBL/GenBank/DDBJ whole genome shotgun (WGS) entry which is preliminary data.</text>
</comment>
<keyword evidence="1" id="KW-0472">Membrane</keyword>
<accession>A0ABU5XL29</accession>
<evidence type="ECO:0008006" key="4">
    <source>
        <dbReference type="Google" id="ProtNLM"/>
    </source>
</evidence>
<name>A0ABU5XL29_9MYCO</name>
<feature type="transmembrane region" description="Helical" evidence="1">
    <location>
        <begin position="58"/>
        <end position="82"/>
    </location>
</feature>
<evidence type="ECO:0000313" key="3">
    <source>
        <dbReference type="Proteomes" id="UP001299596"/>
    </source>
</evidence>
<protein>
    <recommendedName>
        <fullName evidence="4">DUF4129 domain-containing protein</fullName>
    </recommendedName>
</protein>
<reference evidence="2 3" key="1">
    <citation type="submission" date="2023-12" db="EMBL/GenBank/DDBJ databases">
        <title>Description of new species of Mycobacterium terrae complex isolated from sewage at the Sao Paulo Zoological Park Foundation in Brazil.</title>
        <authorList>
            <person name="Romagnoli C.L."/>
            <person name="Conceicao E.C."/>
            <person name="Machado E."/>
            <person name="Barreto L.B.P.F."/>
            <person name="Sharma A."/>
            <person name="Silva N.M."/>
            <person name="Marques L.E."/>
            <person name="Juliana M.A."/>
            <person name="Lourenco M.C.S."/>
            <person name="Digiampietri L.A."/>
            <person name="Suffys P.N."/>
            <person name="Viana-Niero C."/>
        </authorList>
    </citation>
    <scope>NUCLEOTIDE SEQUENCE [LARGE SCALE GENOMIC DNA]</scope>
    <source>
        <strain evidence="2 3">MYC098</strain>
    </source>
</reference>
<keyword evidence="1" id="KW-0812">Transmembrane</keyword>
<dbReference type="EMBL" id="JAYJJR010000013">
    <property type="protein sequence ID" value="MEB3023001.1"/>
    <property type="molecule type" value="Genomic_DNA"/>
</dbReference>
<evidence type="ECO:0000313" key="2">
    <source>
        <dbReference type="EMBL" id="MEB3023001.1"/>
    </source>
</evidence>
<feature type="transmembrane region" description="Helical" evidence="1">
    <location>
        <begin position="5"/>
        <end position="24"/>
    </location>
</feature>
<proteinExistence type="predicted"/>
<keyword evidence="1" id="KW-1133">Transmembrane helix</keyword>
<keyword evidence="3" id="KW-1185">Reference proteome</keyword>
<dbReference type="Proteomes" id="UP001299596">
    <property type="component" value="Unassembled WGS sequence"/>
</dbReference>
<organism evidence="2 3">
    <name type="scientific">[Mycobacterium] crassicus</name>
    <dbReference type="NCBI Taxonomy" id="2872309"/>
    <lineage>
        <taxon>Bacteria</taxon>
        <taxon>Bacillati</taxon>
        <taxon>Actinomycetota</taxon>
        <taxon>Actinomycetes</taxon>
        <taxon>Mycobacteriales</taxon>
        <taxon>Mycobacteriaceae</taxon>
        <taxon>Mycolicibacter</taxon>
    </lineage>
</organism>